<name>A0A7Y9Z7N5_9MICO</name>
<gene>
    <name evidence="2" type="ORF">BKA03_000476</name>
</gene>
<dbReference type="AlphaFoldDB" id="A0A7Y9Z7N5"/>
<proteinExistence type="predicted"/>
<evidence type="ECO:0000313" key="2">
    <source>
        <dbReference type="EMBL" id="NYI40357.1"/>
    </source>
</evidence>
<dbReference type="EMBL" id="JACBZO010000001">
    <property type="protein sequence ID" value="NYI40357.1"/>
    <property type="molecule type" value="Genomic_DNA"/>
</dbReference>
<keyword evidence="3" id="KW-1185">Reference proteome</keyword>
<dbReference type="RefSeq" id="WP_062075451.1">
    <property type="nucleotide sequence ID" value="NZ_JACBZO010000001.1"/>
</dbReference>
<sequence>MVGRPNHTGQRQYPSANPRIAEPTLADAVTRPAEVLAQLYGARAVDVQLKIQRTIAPQPTPAATRLPAWHQCTPVQQQLIRESRRAMSRAVHADAPLRGRRAEDRNAELTVARERQHDGERPRRFSKANWWTSYATSNFRSGLDDTQRDPRTAHTARDRMDALVRVLGAEARPRGLRTAPGHARLAARLAVSVGTIKRYVGMLIRAGFLARIVAGRSADLAHTNGSALRAVYVLSQPADSRPSASPTGKILRAVEKVDTPRVNPRRGSLTLRAREASHPIPCTENMALGLFGRLSESSPRHLPTQSVGPRRRAREVRCEFAAALRHRAPDLRRCPSASIRSIAATIKVFVDAGWSVDDLVHALDHTPTSRRSTALTADIGQPVRWMTWALRAWLDPDGAPVASRAQRRTAETDARHKAAAETAARLGERAALRRHYAADPATRAAVATALTAVAAAVADTTEPTRPVRAGTNRIVTEPHTRKR</sequence>
<reference evidence="2 3" key="1">
    <citation type="submission" date="2020-07" db="EMBL/GenBank/DDBJ databases">
        <title>Sequencing the genomes of 1000 actinobacteria strains.</title>
        <authorList>
            <person name="Klenk H.-P."/>
        </authorList>
    </citation>
    <scope>NUCLEOTIDE SEQUENCE [LARGE SCALE GENOMIC DNA]</scope>
    <source>
        <strain evidence="2 3">DSM 19970</strain>
    </source>
</reference>
<dbReference type="Proteomes" id="UP000547973">
    <property type="component" value="Unassembled WGS sequence"/>
</dbReference>
<protein>
    <recommendedName>
        <fullName evidence="4">Helix-turn-helix domain-containing protein</fullName>
    </recommendedName>
</protein>
<evidence type="ECO:0000313" key="3">
    <source>
        <dbReference type="Proteomes" id="UP000547973"/>
    </source>
</evidence>
<evidence type="ECO:0000256" key="1">
    <source>
        <dbReference type="SAM" id="MobiDB-lite"/>
    </source>
</evidence>
<organism evidence="2 3">
    <name type="scientific">Demequina lutea</name>
    <dbReference type="NCBI Taxonomy" id="431489"/>
    <lineage>
        <taxon>Bacteria</taxon>
        <taxon>Bacillati</taxon>
        <taxon>Actinomycetota</taxon>
        <taxon>Actinomycetes</taxon>
        <taxon>Micrococcales</taxon>
        <taxon>Demequinaceae</taxon>
        <taxon>Demequina</taxon>
    </lineage>
</organism>
<feature type="region of interest" description="Disordered" evidence="1">
    <location>
        <begin position="1"/>
        <end position="20"/>
    </location>
</feature>
<evidence type="ECO:0008006" key="4">
    <source>
        <dbReference type="Google" id="ProtNLM"/>
    </source>
</evidence>
<accession>A0A7Y9Z7N5</accession>
<comment type="caution">
    <text evidence="2">The sequence shown here is derived from an EMBL/GenBank/DDBJ whole genome shotgun (WGS) entry which is preliminary data.</text>
</comment>
<feature type="region of interest" description="Disordered" evidence="1">
    <location>
        <begin position="459"/>
        <end position="483"/>
    </location>
</feature>